<dbReference type="InterPro" id="IPR027417">
    <property type="entry name" value="P-loop_NTPase"/>
</dbReference>
<dbReference type="InterPro" id="IPR036097">
    <property type="entry name" value="HisK_dim/P_sf"/>
</dbReference>
<evidence type="ECO:0000259" key="5">
    <source>
        <dbReference type="PROSITE" id="PS50109"/>
    </source>
</evidence>
<dbReference type="SUPFAM" id="SSF52540">
    <property type="entry name" value="P-loop containing nucleoside triphosphate hydrolases"/>
    <property type="match status" value="1"/>
</dbReference>
<dbReference type="PROSITE" id="PS50113">
    <property type="entry name" value="PAC"/>
    <property type="match status" value="1"/>
</dbReference>
<dbReference type="NCBIfam" id="TIGR00229">
    <property type="entry name" value="sensory_box"/>
    <property type="match status" value="1"/>
</dbReference>
<dbReference type="Pfam" id="PF08447">
    <property type="entry name" value="PAS_3"/>
    <property type="match status" value="1"/>
</dbReference>
<dbReference type="CDD" id="cd00130">
    <property type="entry name" value="PAS"/>
    <property type="match status" value="1"/>
</dbReference>
<name>A0ABU5EJT9_9PROT</name>
<dbReference type="RefSeq" id="WP_320510516.1">
    <property type="nucleotide sequence ID" value="NZ_JAXCLW010000010.1"/>
</dbReference>
<feature type="domain" description="PAC" evidence="6">
    <location>
        <begin position="1538"/>
        <end position="1590"/>
    </location>
</feature>
<dbReference type="InterPro" id="IPR003594">
    <property type="entry name" value="HATPase_dom"/>
</dbReference>
<dbReference type="InterPro" id="IPR053159">
    <property type="entry name" value="Hybrid_Histidine_Kinase"/>
</dbReference>
<dbReference type="InterPro" id="IPR000014">
    <property type="entry name" value="PAS"/>
</dbReference>
<dbReference type="SUPFAM" id="SSF56112">
    <property type="entry name" value="Protein kinase-like (PK-like)"/>
    <property type="match status" value="1"/>
</dbReference>
<dbReference type="InterPro" id="IPR029016">
    <property type="entry name" value="GAF-like_dom_sf"/>
</dbReference>
<evidence type="ECO:0000256" key="1">
    <source>
        <dbReference type="ARBA" id="ARBA00000085"/>
    </source>
</evidence>
<comment type="caution">
    <text evidence="7">The sequence shown here is derived from an EMBL/GenBank/DDBJ whole genome shotgun (WGS) entry which is preliminary data.</text>
</comment>
<dbReference type="InterPro" id="IPR003661">
    <property type="entry name" value="HisK_dim/P_dom"/>
</dbReference>
<dbReference type="SMART" id="SM00220">
    <property type="entry name" value="S_TKc"/>
    <property type="match status" value="1"/>
</dbReference>
<feature type="domain" description="Histidine kinase" evidence="5">
    <location>
        <begin position="1610"/>
        <end position="1826"/>
    </location>
</feature>
<dbReference type="InterPro" id="IPR041664">
    <property type="entry name" value="AAA_16"/>
</dbReference>
<dbReference type="SUPFAM" id="SSF47384">
    <property type="entry name" value="Homodimeric domain of signal transducing histidine kinase"/>
    <property type="match status" value="1"/>
</dbReference>
<dbReference type="Pfam" id="PF25503">
    <property type="entry name" value="TPR_CHK1"/>
    <property type="match status" value="1"/>
</dbReference>
<dbReference type="InterPro" id="IPR013655">
    <property type="entry name" value="PAS_fold_3"/>
</dbReference>
<proteinExistence type="predicted"/>
<dbReference type="InterPro" id="IPR011009">
    <property type="entry name" value="Kinase-like_dom_sf"/>
</dbReference>
<protein>
    <recommendedName>
        <fullName evidence="2">histidine kinase</fullName>
        <ecNumber evidence="2">2.7.13.3</ecNumber>
    </recommendedName>
</protein>
<organism evidence="7 8">
    <name type="scientific">Dongia soli</name>
    <dbReference type="NCBI Taxonomy" id="600628"/>
    <lineage>
        <taxon>Bacteria</taxon>
        <taxon>Pseudomonadati</taxon>
        <taxon>Pseudomonadota</taxon>
        <taxon>Alphaproteobacteria</taxon>
        <taxon>Rhodospirillales</taxon>
        <taxon>Dongiaceae</taxon>
        <taxon>Dongia</taxon>
    </lineage>
</organism>
<dbReference type="InterPro" id="IPR001610">
    <property type="entry name" value="PAC"/>
</dbReference>
<dbReference type="Gene3D" id="2.10.70.100">
    <property type="match status" value="1"/>
</dbReference>
<dbReference type="PRINTS" id="PR00344">
    <property type="entry name" value="BCTRLSENSOR"/>
</dbReference>
<dbReference type="InterPro" id="IPR008271">
    <property type="entry name" value="Ser/Thr_kinase_AS"/>
</dbReference>
<dbReference type="InterPro" id="IPR036890">
    <property type="entry name" value="HATPase_C_sf"/>
</dbReference>
<dbReference type="InterPro" id="IPR004358">
    <property type="entry name" value="Sig_transdc_His_kin-like_C"/>
</dbReference>
<dbReference type="EC" id="2.7.13.3" evidence="2"/>
<evidence type="ECO:0000256" key="3">
    <source>
        <dbReference type="ARBA" id="ARBA00022553"/>
    </source>
</evidence>
<dbReference type="CDD" id="cd00082">
    <property type="entry name" value="HisKA"/>
    <property type="match status" value="1"/>
</dbReference>
<dbReference type="CDD" id="cd14014">
    <property type="entry name" value="STKc_PknB_like"/>
    <property type="match status" value="1"/>
</dbReference>
<comment type="catalytic activity">
    <reaction evidence="1">
        <text>ATP + protein L-histidine = ADP + protein N-phospho-L-histidine.</text>
        <dbReference type="EC" id="2.7.13.3"/>
    </reaction>
</comment>
<dbReference type="Proteomes" id="UP001279642">
    <property type="component" value="Unassembled WGS sequence"/>
</dbReference>
<evidence type="ECO:0000259" key="6">
    <source>
        <dbReference type="PROSITE" id="PS50113"/>
    </source>
</evidence>
<dbReference type="SMART" id="SM00065">
    <property type="entry name" value="GAF"/>
    <property type="match status" value="1"/>
</dbReference>
<reference evidence="7 8" key="1">
    <citation type="journal article" date="2016" name="Antonie Van Leeuwenhoek">
        <title>Dongia soli sp. nov., isolated from soil from Dokdo, Korea.</title>
        <authorList>
            <person name="Kim D.U."/>
            <person name="Lee H."/>
            <person name="Kim H."/>
            <person name="Kim S.G."/>
            <person name="Ka J.O."/>
        </authorList>
    </citation>
    <scope>NUCLEOTIDE SEQUENCE [LARGE SCALE GENOMIC DNA]</scope>
    <source>
        <strain evidence="7 8">D78</strain>
    </source>
</reference>
<gene>
    <name evidence="7" type="ORF">SMD27_21555</name>
</gene>
<dbReference type="Gene3D" id="1.10.510.10">
    <property type="entry name" value="Transferase(Phosphotransferase) domain 1"/>
    <property type="match status" value="1"/>
</dbReference>
<evidence type="ECO:0000313" key="8">
    <source>
        <dbReference type="Proteomes" id="UP001279642"/>
    </source>
</evidence>
<dbReference type="PANTHER" id="PTHR43642:SF1">
    <property type="entry name" value="HYBRID SIGNAL TRANSDUCTION HISTIDINE KINASE G"/>
    <property type="match status" value="1"/>
</dbReference>
<evidence type="ECO:0000256" key="2">
    <source>
        <dbReference type="ARBA" id="ARBA00012438"/>
    </source>
</evidence>
<sequence>MTDLSKYRFTTLWQEELALYRGSAGDLSRILVVSNVSRQPLELLRRFEHELAFRSTLESEWAALPLELTEYEGRVALVLEDPGGEPLTGLLGRPLETSQFLRIAISLASAVARMHERGLIHKDIKPSNVLVETETCATWLTGFSIASRQPRERQAPDPPDKISGTFAYMAPEQTGRMNRAIDSRSDLYALGVTFYEMLAGALPFTADDPMGWVHCHIARQPLELSQRYPAVPLQLSSVVMKLLAKNAEDRYQTADGLVADLRRCLLQWEMHRRVDQFPLGLHDTPSRLVIPERLYGRDAEIGTLLASFDRVALDGRSAFLLVSGYSGVGKSSLVNELHKVLVPRRGLFGTGKFDQYKRGIPYGTLGQAFQSLVHQILGASAAQMDEWRDALLEALGPNGQLLVNLVPELALVIGNQPSPPELPPQDHQARFQTTVRRFLGVFARPKHPLVLFLDDLQWLDSATADLIEHLIAHPELKYLLLVGAYRENEVKPLHPLARMLSRLRHAGEIVQDIRLDPLPPEQVCQLLADALHSKPERVAPIAGLVFEKTGGNPFFTAHFITTLANDKLLTFDAAEGAWIWDVSGIRAKGFTDNVAELMAAKLGQLPPDTQKTLGILACLGPAADAATLAALQEKEKTAADLALWEAVLAGFVLHSDDTYTFAHDRIRQSAYELLPASERATMHLRIGRLLAKRTSPDEIQEKIFDIVNQFDRAAGLITTAQEREQLAELNLLAGKRAKMASAYAAALEYLAAGRTLLPKNGWEQCYRLSFELELNFGECEYLTGEVARSEKRLSTLGARARTLVDGAAVACVRINLYTNLDQAENAIKVGIDFLRHVDRNWSASVTDAGVRREYLRLLGQLRPESIEDLIDLPLAVDPEKRAIIDVLTELAVPALYTNVDLFREIVCRIVALSLEHGNTDGSSLAYVRFGAVVSTYIGDYQIGFRFARLGVDLVEKRGLDRYKARVYFVLAAHVAHWTQELTACLAFARRAFDAAQAAGDYVYAAYSFAIIIAHRLALAHPLEDVQREAEQCLQFAQNARLRIISEQTKEHLVLIQTLRGVTLDRDLLHDETFADRRFEKDLRSETPLAFSACAYWFRRLAEGVYSNDPLSAVAASQKLAPLIWTFPTRFDLAQYHFHSALAWAAYSSTVSADHCRDCIAALRTHREQIAIWARTCPSTFASRAILLDAEIARIEGRHSDATRLYEEAITLARDHGFVQDEAIAHELAARFASSRNLRHEANAHLQHARYCYLRWGAGGKVLQLEQRYPHLRAELISPKANTTIDAPVEQLDLATVVKASRAVAGEILFERLIETLMTISLEHACAERGTLILLHDGELRTAATANTREDAVQVTLQKPPKTPADLPLSVLHTVMRTRRGINLEDAVQSGVFTADAYIQRQRPRSVLCLPLLKQGQLIGLLYLENNLAPGVFTKSRAGVIELVLSQAAISLENARLYDGLRRSEALLVEAQRMTETGSWAWDPFTDEVAWSLEHYRILGLDREKAKPSFELFFAQIHPDDRSAFEETVRSACQARADFEKECRIVLSDGRIRYVHCAGRTVIDTASNFVEFIGTTRDITERRQAEVALRDAQSELARVTRLSTMGELVASIAHEINQPLGAIVVNAGNSIRSLSREKPDLLKARDAITRIASDAQRAADVIRGLRALVQKNEPNISKVDINDAIEEVLILTRIERQRHNIELRTALRTGDRMMLGDRVQLQQVILNLIMNGIEAMSTVIDRPRVLEISSEPVDKDHLLVAVHDTGPGMNPQIIGRIFDPFFTTKSNGMGMGLSVCRTIIEAHKGRFWTSPREPHGSSFQFTVPSVATRSNDPTR</sequence>
<dbReference type="PROSITE" id="PS00108">
    <property type="entry name" value="PROTEIN_KINASE_ST"/>
    <property type="match status" value="1"/>
</dbReference>
<keyword evidence="8" id="KW-1185">Reference proteome</keyword>
<keyword evidence="3" id="KW-0597">Phosphoprotein</keyword>
<dbReference type="PROSITE" id="PS50109">
    <property type="entry name" value="HIS_KIN"/>
    <property type="match status" value="1"/>
</dbReference>
<evidence type="ECO:0000259" key="4">
    <source>
        <dbReference type="PROSITE" id="PS50011"/>
    </source>
</evidence>
<dbReference type="InterPro" id="IPR000719">
    <property type="entry name" value="Prot_kinase_dom"/>
</dbReference>
<dbReference type="SMART" id="SM00086">
    <property type="entry name" value="PAC"/>
    <property type="match status" value="1"/>
</dbReference>
<dbReference type="InterPro" id="IPR005467">
    <property type="entry name" value="His_kinase_dom"/>
</dbReference>
<accession>A0ABU5EJT9</accession>
<dbReference type="Gene3D" id="3.30.450.20">
    <property type="entry name" value="PAS domain"/>
    <property type="match status" value="1"/>
</dbReference>
<dbReference type="Pfam" id="PF13191">
    <property type="entry name" value="AAA_16"/>
    <property type="match status" value="1"/>
</dbReference>
<dbReference type="SMART" id="SM00387">
    <property type="entry name" value="HATPase_c"/>
    <property type="match status" value="1"/>
</dbReference>
<dbReference type="SUPFAM" id="SSF55781">
    <property type="entry name" value="GAF domain-like"/>
    <property type="match status" value="1"/>
</dbReference>
<dbReference type="SUPFAM" id="SSF55874">
    <property type="entry name" value="ATPase domain of HSP90 chaperone/DNA topoisomerase II/histidine kinase"/>
    <property type="match status" value="1"/>
</dbReference>
<dbReference type="SMART" id="SM00388">
    <property type="entry name" value="HisKA"/>
    <property type="match status" value="1"/>
</dbReference>
<dbReference type="InterPro" id="IPR000700">
    <property type="entry name" value="PAS-assoc_C"/>
</dbReference>
<dbReference type="Pfam" id="PF02518">
    <property type="entry name" value="HATPase_c"/>
    <property type="match status" value="1"/>
</dbReference>
<dbReference type="Pfam" id="PF01590">
    <property type="entry name" value="GAF"/>
    <property type="match status" value="1"/>
</dbReference>
<dbReference type="Gene3D" id="3.40.50.300">
    <property type="entry name" value="P-loop containing nucleotide triphosphate hydrolases"/>
    <property type="match status" value="1"/>
</dbReference>
<evidence type="ECO:0000313" key="7">
    <source>
        <dbReference type="EMBL" id="MDY0885441.1"/>
    </source>
</evidence>
<dbReference type="InterPro" id="IPR035965">
    <property type="entry name" value="PAS-like_dom_sf"/>
</dbReference>
<dbReference type="Gene3D" id="1.10.287.130">
    <property type="match status" value="1"/>
</dbReference>
<dbReference type="EMBL" id="JAXCLW010000010">
    <property type="protein sequence ID" value="MDY0885441.1"/>
    <property type="molecule type" value="Genomic_DNA"/>
</dbReference>
<dbReference type="PROSITE" id="PS50011">
    <property type="entry name" value="PROTEIN_KINASE_DOM"/>
    <property type="match status" value="1"/>
</dbReference>
<dbReference type="InterPro" id="IPR003018">
    <property type="entry name" value="GAF"/>
</dbReference>
<dbReference type="Gene3D" id="3.30.565.10">
    <property type="entry name" value="Histidine kinase-like ATPase, C-terminal domain"/>
    <property type="match status" value="1"/>
</dbReference>
<feature type="domain" description="Protein kinase" evidence="4">
    <location>
        <begin position="1"/>
        <end position="274"/>
    </location>
</feature>
<dbReference type="PANTHER" id="PTHR43642">
    <property type="entry name" value="HYBRID SIGNAL TRANSDUCTION HISTIDINE KINASE G"/>
    <property type="match status" value="1"/>
</dbReference>
<dbReference type="Gene3D" id="3.30.450.40">
    <property type="match status" value="1"/>
</dbReference>
<dbReference type="Pfam" id="PF00069">
    <property type="entry name" value="Pkinase"/>
    <property type="match status" value="1"/>
</dbReference>
<dbReference type="SUPFAM" id="SSF55785">
    <property type="entry name" value="PYP-like sensor domain (PAS domain)"/>
    <property type="match status" value="1"/>
</dbReference>